<dbReference type="PANTHER" id="PTHR45915:SF6">
    <property type="entry name" value="E3 UBIQUITIN-PROTEIN LIGASE TRIM33"/>
    <property type="match status" value="1"/>
</dbReference>
<evidence type="ECO:0000313" key="7">
    <source>
        <dbReference type="Proteomes" id="UP000710432"/>
    </source>
</evidence>
<comment type="subcellular location">
    <subcellularLocation>
        <location evidence="1">Nucleus</location>
    </subcellularLocation>
</comment>
<dbReference type="GO" id="GO:0000785">
    <property type="term" value="C:chromatin"/>
    <property type="evidence" value="ECO:0007669"/>
    <property type="project" value="TreeGrafter"/>
</dbReference>
<dbReference type="AlphaFoldDB" id="A0A8J6G0R2"/>
<dbReference type="InterPro" id="IPR036427">
    <property type="entry name" value="Bromodomain-like_sf"/>
</dbReference>
<organism evidence="6 7">
    <name type="scientific">Microtus ochrogaster</name>
    <name type="common">Prairie vole</name>
    <dbReference type="NCBI Taxonomy" id="79684"/>
    <lineage>
        <taxon>Eukaryota</taxon>
        <taxon>Metazoa</taxon>
        <taxon>Chordata</taxon>
        <taxon>Craniata</taxon>
        <taxon>Vertebrata</taxon>
        <taxon>Euteleostomi</taxon>
        <taxon>Mammalia</taxon>
        <taxon>Eutheria</taxon>
        <taxon>Euarchontoglires</taxon>
        <taxon>Glires</taxon>
        <taxon>Rodentia</taxon>
        <taxon>Myomorpha</taxon>
        <taxon>Muroidea</taxon>
        <taxon>Cricetidae</taxon>
        <taxon>Arvicolinae</taxon>
        <taxon>Microtus</taxon>
    </lineage>
</organism>
<gene>
    <name evidence="6" type="ORF">LTLLF_193520</name>
</gene>
<dbReference type="Gene3D" id="1.20.920.10">
    <property type="entry name" value="Bromodomain-like"/>
    <property type="match status" value="1"/>
</dbReference>
<dbReference type="EMBL" id="JAATJU010026054">
    <property type="protein sequence ID" value="KAH0502332.1"/>
    <property type="molecule type" value="Genomic_DNA"/>
</dbReference>
<proteinExistence type="predicted"/>
<keyword evidence="3" id="KW-0539">Nucleus</keyword>
<evidence type="ECO:0000256" key="2">
    <source>
        <dbReference type="ARBA" id="ARBA00023117"/>
    </source>
</evidence>
<accession>A0A8J6G0R2</accession>
<name>A0A8J6G0R2_MICOH</name>
<protein>
    <submittedName>
        <fullName evidence="6">Transcription intermediary factor 1-beta</fullName>
    </submittedName>
</protein>
<dbReference type="InterPro" id="IPR001487">
    <property type="entry name" value="Bromodomain"/>
</dbReference>
<dbReference type="SMART" id="SM00297">
    <property type="entry name" value="BROMO"/>
    <property type="match status" value="1"/>
</dbReference>
<evidence type="ECO:0000313" key="6">
    <source>
        <dbReference type="EMBL" id="KAH0502332.1"/>
    </source>
</evidence>
<evidence type="ECO:0000259" key="5">
    <source>
        <dbReference type="SMART" id="SM00297"/>
    </source>
</evidence>
<sequence length="220" mass="23837">MPLFSEVGSESPASGSGGGVARRLVNAELRRNKGWGGDKALGPQPDWEQRPPGTMAGHSSPLRFHVGNTWSRAKMRPPAVANPGAARKCERVLLALFCHEPCRPLHQLATDSTFSMEQPGGTLDLTLIRARLQEKLSPPYSSPQEFAQDVGRMFKQFNKLTEDKADVQSIIGLQRFFETRMNDAFGDTKFSAVLVEPPPLNLPSASLSSQELSGGPGDGP</sequence>
<feature type="region of interest" description="Disordered" evidence="4">
    <location>
        <begin position="1"/>
        <end position="60"/>
    </location>
</feature>
<reference evidence="6" key="1">
    <citation type="submission" date="2020-03" db="EMBL/GenBank/DDBJ databases">
        <title>Studies in the Genomics of Life Span.</title>
        <authorList>
            <person name="Glass D."/>
        </authorList>
    </citation>
    <scope>NUCLEOTIDE SEQUENCE</scope>
    <source>
        <strain evidence="6">LTLLF</strain>
        <tissue evidence="6">Muscle</tissue>
    </source>
</reference>
<evidence type="ECO:0000256" key="4">
    <source>
        <dbReference type="SAM" id="MobiDB-lite"/>
    </source>
</evidence>
<feature type="compositionally biased region" description="Low complexity" evidence="4">
    <location>
        <begin position="1"/>
        <end position="14"/>
    </location>
</feature>
<keyword evidence="2" id="KW-0103">Bromodomain</keyword>
<dbReference type="GO" id="GO:0005634">
    <property type="term" value="C:nucleus"/>
    <property type="evidence" value="ECO:0007669"/>
    <property type="project" value="UniProtKB-SubCell"/>
</dbReference>
<dbReference type="Proteomes" id="UP000710432">
    <property type="component" value="Unassembled WGS sequence"/>
</dbReference>
<feature type="domain" description="Bromo" evidence="5">
    <location>
        <begin position="82"/>
        <end position="186"/>
    </location>
</feature>
<evidence type="ECO:0000256" key="1">
    <source>
        <dbReference type="ARBA" id="ARBA00004123"/>
    </source>
</evidence>
<evidence type="ECO:0000256" key="3">
    <source>
        <dbReference type="ARBA" id="ARBA00023242"/>
    </source>
</evidence>
<comment type="caution">
    <text evidence="6">The sequence shown here is derived from an EMBL/GenBank/DDBJ whole genome shotgun (WGS) entry which is preliminary data.</text>
</comment>
<dbReference type="PANTHER" id="PTHR45915">
    <property type="entry name" value="TRANSCRIPTION INTERMEDIARY FACTOR"/>
    <property type="match status" value="1"/>
</dbReference>
<dbReference type="FunFam" id="1.20.920.10:FF:000030">
    <property type="entry name" value="transcription intermediary factor 1-beta"/>
    <property type="match status" value="1"/>
</dbReference>